<accession>V7AR11</accession>
<dbReference type="Gene3D" id="3.50.30.30">
    <property type="match status" value="1"/>
</dbReference>
<dbReference type="OMA" id="IENDSPW"/>
<dbReference type="Gene3D" id="2.60.40.2310">
    <property type="match status" value="1"/>
</dbReference>
<evidence type="ECO:0000256" key="7">
    <source>
        <dbReference type="ARBA" id="ARBA00022825"/>
    </source>
</evidence>
<evidence type="ECO:0000256" key="3">
    <source>
        <dbReference type="ARBA" id="ARBA00022525"/>
    </source>
</evidence>
<feature type="active site" description="Charge relay system" evidence="8 9">
    <location>
        <position position="217"/>
    </location>
</feature>
<dbReference type="InterPro" id="IPR000209">
    <property type="entry name" value="Peptidase_S8/S53_dom"/>
</dbReference>
<dbReference type="InterPro" id="IPR041469">
    <property type="entry name" value="Subtilisin-like_FN3"/>
</dbReference>
<feature type="active site" description="Charge relay system" evidence="8 9">
    <location>
        <position position="154"/>
    </location>
</feature>
<dbReference type="PROSITE" id="PS51892">
    <property type="entry name" value="SUBTILASE"/>
    <property type="match status" value="1"/>
</dbReference>
<gene>
    <name evidence="15" type="ORF">PHAVU_009G018500g</name>
</gene>
<dbReference type="GO" id="GO:0009610">
    <property type="term" value="P:response to symbiotic fungus"/>
    <property type="evidence" value="ECO:0007669"/>
    <property type="project" value="UniProtKB-ARBA"/>
</dbReference>
<dbReference type="Proteomes" id="UP000000226">
    <property type="component" value="Chromosome 9"/>
</dbReference>
<dbReference type="Gene3D" id="3.30.70.80">
    <property type="entry name" value="Peptidase S8 propeptide/proteinase inhibitor I9"/>
    <property type="match status" value="1"/>
</dbReference>
<dbReference type="Gramene" id="ESW08102">
    <property type="protein sequence ID" value="ESW08102"/>
    <property type="gene ID" value="PHAVU_009G018500g"/>
</dbReference>
<dbReference type="Pfam" id="PF00082">
    <property type="entry name" value="Peptidase_S8"/>
    <property type="match status" value="1"/>
</dbReference>
<evidence type="ECO:0000256" key="1">
    <source>
        <dbReference type="ARBA" id="ARBA00004613"/>
    </source>
</evidence>
<dbReference type="InterPro" id="IPR037045">
    <property type="entry name" value="S8pro/Inhibitor_I9_sf"/>
</dbReference>
<keyword evidence="7 9" id="KW-0720">Serine protease</keyword>
<protein>
    <submittedName>
        <fullName evidence="15">Uncharacterized protein</fullName>
    </submittedName>
</protein>
<dbReference type="Pfam" id="PF17766">
    <property type="entry name" value="fn3_6"/>
    <property type="match status" value="1"/>
</dbReference>
<keyword evidence="6 9" id="KW-0378">Hydrolase</keyword>
<evidence type="ECO:0000256" key="8">
    <source>
        <dbReference type="PIRSR" id="PIRSR615500-1"/>
    </source>
</evidence>
<reference evidence="16" key="1">
    <citation type="journal article" date="2014" name="Nat. Genet.">
        <title>A reference genome for common bean and genome-wide analysis of dual domestications.</title>
        <authorList>
            <person name="Schmutz J."/>
            <person name="McClean P.E."/>
            <person name="Mamidi S."/>
            <person name="Wu G.A."/>
            <person name="Cannon S.B."/>
            <person name="Grimwood J."/>
            <person name="Jenkins J."/>
            <person name="Shu S."/>
            <person name="Song Q."/>
            <person name="Chavarro C."/>
            <person name="Torres-Torres M."/>
            <person name="Geffroy V."/>
            <person name="Moghaddam S.M."/>
            <person name="Gao D."/>
            <person name="Abernathy B."/>
            <person name="Barry K."/>
            <person name="Blair M."/>
            <person name="Brick M.A."/>
            <person name="Chovatia M."/>
            <person name="Gepts P."/>
            <person name="Goodstein D.M."/>
            <person name="Gonzales M."/>
            <person name="Hellsten U."/>
            <person name="Hyten D.L."/>
            <person name="Jia G."/>
            <person name="Kelly J.D."/>
            <person name="Kudrna D."/>
            <person name="Lee R."/>
            <person name="Richard M.M."/>
            <person name="Miklas P.N."/>
            <person name="Osorno J.M."/>
            <person name="Rodrigues J."/>
            <person name="Thareau V."/>
            <person name="Urrea C.A."/>
            <person name="Wang M."/>
            <person name="Yu Y."/>
            <person name="Zhang M."/>
            <person name="Wing R.A."/>
            <person name="Cregan P.B."/>
            <person name="Rokhsar D.S."/>
            <person name="Jackson S.A."/>
        </authorList>
    </citation>
    <scope>NUCLEOTIDE SEQUENCE [LARGE SCALE GENOMIC DNA]</scope>
    <source>
        <strain evidence="16">cv. G19833</strain>
    </source>
</reference>
<dbReference type="AlphaFoldDB" id="V7AR11"/>
<dbReference type="PROSITE" id="PS00138">
    <property type="entry name" value="SUBTILASE_SER"/>
    <property type="match status" value="1"/>
</dbReference>
<feature type="chain" id="PRO_5004753992" evidence="11">
    <location>
        <begin position="28"/>
        <end position="768"/>
    </location>
</feature>
<feature type="domain" description="Inhibitor I9" evidence="13">
    <location>
        <begin position="41"/>
        <end position="116"/>
    </location>
</feature>
<dbReference type="GO" id="GO:0006508">
    <property type="term" value="P:proteolysis"/>
    <property type="evidence" value="ECO:0007669"/>
    <property type="project" value="UniProtKB-KW"/>
</dbReference>
<dbReference type="FunFam" id="3.40.50.200:FF:000006">
    <property type="entry name" value="Subtilisin-like protease SBT1.5"/>
    <property type="match status" value="1"/>
</dbReference>
<dbReference type="PhylomeDB" id="V7AR11"/>
<evidence type="ECO:0000256" key="10">
    <source>
        <dbReference type="SAM" id="MobiDB-lite"/>
    </source>
</evidence>
<evidence type="ECO:0000256" key="4">
    <source>
        <dbReference type="ARBA" id="ARBA00022670"/>
    </source>
</evidence>
<dbReference type="PRINTS" id="PR00723">
    <property type="entry name" value="SUBTILISIN"/>
</dbReference>
<dbReference type="Pfam" id="PF05922">
    <property type="entry name" value="Inhibitor_I9"/>
    <property type="match status" value="1"/>
</dbReference>
<dbReference type="InterPro" id="IPR023828">
    <property type="entry name" value="Peptidase_S8_Ser-AS"/>
</dbReference>
<dbReference type="GO" id="GO:0004252">
    <property type="term" value="F:serine-type endopeptidase activity"/>
    <property type="evidence" value="ECO:0007669"/>
    <property type="project" value="UniProtKB-UniRule"/>
</dbReference>
<feature type="domain" description="Subtilisin-like protease fibronectin type-III" evidence="14">
    <location>
        <begin position="670"/>
        <end position="765"/>
    </location>
</feature>
<dbReference type="SMR" id="V7AR11"/>
<dbReference type="InterPro" id="IPR034197">
    <property type="entry name" value="Peptidases_S8_3"/>
</dbReference>
<feature type="domain" description="Peptidase S8/S53" evidence="12">
    <location>
        <begin position="146"/>
        <end position="611"/>
    </location>
</feature>
<dbReference type="InterPro" id="IPR045051">
    <property type="entry name" value="SBT"/>
</dbReference>
<feature type="signal peptide" evidence="11">
    <location>
        <begin position="1"/>
        <end position="27"/>
    </location>
</feature>
<dbReference type="OrthoDB" id="206201at2759"/>
<organism evidence="15 16">
    <name type="scientific">Phaseolus vulgaris</name>
    <name type="common">Kidney bean</name>
    <name type="synonym">French bean</name>
    <dbReference type="NCBI Taxonomy" id="3885"/>
    <lineage>
        <taxon>Eukaryota</taxon>
        <taxon>Viridiplantae</taxon>
        <taxon>Streptophyta</taxon>
        <taxon>Embryophyta</taxon>
        <taxon>Tracheophyta</taxon>
        <taxon>Spermatophyta</taxon>
        <taxon>Magnoliopsida</taxon>
        <taxon>eudicotyledons</taxon>
        <taxon>Gunneridae</taxon>
        <taxon>Pentapetalae</taxon>
        <taxon>rosids</taxon>
        <taxon>fabids</taxon>
        <taxon>Fabales</taxon>
        <taxon>Fabaceae</taxon>
        <taxon>Papilionoideae</taxon>
        <taxon>50 kb inversion clade</taxon>
        <taxon>NPAAA clade</taxon>
        <taxon>indigoferoid/millettioid clade</taxon>
        <taxon>Phaseoleae</taxon>
        <taxon>Phaseolus</taxon>
    </lineage>
</organism>
<dbReference type="eggNOG" id="ENOG502QUSK">
    <property type="taxonomic scope" value="Eukaryota"/>
</dbReference>
<proteinExistence type="inferred from homology"/>
<feature type="active site" description="Charge relay system" evidence="8 9">
    <location>
        <position position="552"/>
    </location>
</feature>
<keyword evidence="3" id="KW-0964">Secreted</keyword>
<dbReference type="InterPro" id="IPR010259">
    <property type="entry name" value="S8pro/Inhibitor_I9"/>
</dbReference>
<evidence type="ECO:0000256" key="6">
    <source>
        <dbReference type="ARBA" id="ARBA00022801"/>
    </source>
</evidence>
<dbReference type="CDD" id="cd02120">
    <property type="entry name" value="PA_subtilisin_like"/>
    <property type="match status" value="1"/>
</dbReference>
<dbReference type="FunFam" id="3.30.70.80:FF:000002">
    <property type="entry name" value="Subtilisin-like protease SBT5.3"/>
    <property type="match status" value="1"/>
</dbReference>
<feature type="region of interest" description="Disordered" evidence="10">
    <location>
        <begin position="383"/>
        <end position="402"/>
    </location>
</feature>
<dbReference type="InterPro" id="IPR036852">
    <property type="entry name" value="Peptidase_S8/S53_dom_sf"/>
</dbReference>
<dbReference type="Gene3D" id="3.40.50.200">
    <property type="entry name" value="Peptidase S8/S53 domain"/>
    <property type="match status" value="1"/>
</dbReference>
<evidence type="ECO:0000256" key="2">
    <source>
        <dbReference type="ARBA" id="ARBA00011073"/>
    </source>
</evidence>
<dbReference type="PANTHER" id="PTHR10795">
    <property type="entry name" value="PROPROTEIN CONVERTASE SUBTILISIN/KEXIN"/>
    <property type="match status" value="1"/>
</dbReference>
<dbReference type="InterPro" id="IPR015500">
    <property type="entry name" value="Peptidase_S8_subtilisin-rel"/>
</dbReference>
<keyword evidence="4 9" id="KW-0645">Protease</keyword>
<dbReference type="GO" id="GO:0005576">
    <property type="term" value="C:extracellular region"/>
    <property type="evidence" value="ECO:0007669"/>
    <property type="project" value="UniProtKB-SubCell"/>
</dbReference>
<dbReference type="GO" id="GO:0009609">
    <property type="term" value="P:response to symbiotic bacterium"/>
    <property type="evidence" value="ECO:0007669"/>
    <property type="project" value="UniProtKB-ARBA"/>
</dbReference>
<name>V7AR11_PHAVU</name>
<dbReference type="PROSITE" id="PS00137">
    <property type="entry name" value="SUBTILASE_HIS"/>
    <property type="match status" value="1"/>
</dbReference>
<evidence type="ECO:0000259" key="14">
    <source>
        <dbReference type="Pfam" id="PF17766"/>
    </source>
</evidence>
<dbReference type="EMBL" id="CM002296">
    <property type="protein sequence ID" value="ESW08102.1"/>
    <property type="molecule type" value="Genomic_DNA"/>
</dbReference>
<keyword evidence="5 11" id="KW-0732">Signal</keyword>
<comment type="subcellular location">
    <subcellularLocation>
        <location evidence="1">Secreted</location>
    </subcellularLocation>
</comment>
<evidence type="ECO:0000256" key="9">
    <source>
        <dbReference type="PROSITE-ProRule" id="PRU01240"/>
    </source>
</evidence>
<sequence>MKGDTLLLHLFCILFLFLFLGASSSSAWNGNNHDDTNAKQVYIVYMGAADSTNASLRNDHAQILNSVLKRDKKALVRNYKHGFSGFAARLSKEEADSIAQKPGVVSVFPDPILKLHTTRSWYFLEQQTRVEVDTKPNTLSNFSSSSDIILGIIDTGIWQENESFNDKGMGPIPSSWKGKCMTSKDFNSSNCNRKLIGARCYPDEDPHSISPRDYNGHGTHVASTAVGAVVRNASFYGLAAGTAKSGSPESRLAIYKVCPLNFCSGSAIMAAFDDAIADGVDVLSVSLGASAGEDKDLTKDPISIGAFHAVERGILVVCAGGNDGPTPSSIENDSPWILTVAASTIDRDFQSNLVLGDHSVISGRAINFSPLSSSPDYPIISGELAKSNDSDKTNGRQCNENSMDGNKIKGKIVVCEDVNDDLFPDDLATMIKGLGGIGLALITNTSGLLAENFGDFPVTVINPKDASSILQYINSTSNPMATVQKTVTVFDIKPAPMVVDFSSRGPSRLSSNILKPDIAAPGVNILAAWNNSTDHVPKGREPSRYNIISGTSMACPHVSGLACHVKTHNPTWSPSAIKSAIMTSAIQNDNLKDPIRNDSGPFATPYDYGAGEITTSESLRPGLVYETSTLDYLNFLCYIKLNISTIRIISRTAPANFSCPENLSFDLISNLNYPSIAVNITGRGDVNVIRTVTNVGEEDETVYSPVVDAPSSVNVTLTPDKLQFTESSKTLSYQVIFSALTPLEKDLFGSITWSNDKYTVRIPFVLTK</sequence>
<evidence type="ECO:0000259" key="12">
    <source>
        <dbReference type="Pfam" id="PF00082"/>
    </source>
</evidence>
<evidence type="ECO:0000259" key="13">
    <source>
        <dbReference type="Pfam" id="PF05922"/>
    </source>
</evidence>
<dbReference type="CDD" id="cd04852">
    <property type="entry name" value="Peptidases_S8_3"/>
    <property type="match status" value="1"/>
</dbReference>
<evidence type="ECO:0000256" key="11">
    <source>
        <dbReference type="SAM" id="SignalP"/>
    </source>
</evidence>
<comment type="similarity">
    <text evidence="2 9">Belongs to the peptidase S8 family.</text>
</comment>
<evidence type="ECO:0000313" key="15">
    <source>
        <dbReference type="EMBL" id="ESW08102.1"/>
    </source>
</evidence>
<keyword evidence="16" id="KW-1185">Reference proteome</keyword>
<dbReference type="SUPFAM" id="SSF52743">
    <property type="entry name" value="Subtilisin-like"/>
    <property type="match status" value="1"/>
</dbReference>
<dbReference type="InterPro" id="IPR022398">
    <property type="entry name" value="Peptidase_S8_His-AS"/>
</dbReference>
<evidence type="ECO:0000313" key="16">
    <source>
        <dbReference type="Proteomes" id="UP000000226"/>
    </source>
</evidence>
<evidence type="ECO:0000256" key="5">
    <source>
        <dbReference type="ARBA" id="ARBA00022729"/>
    </source>
</evidence>